<dbReference type="OrthoDB" id="6513042at2759"/>
<keyword evidence="4" id="KW-0548">Nucleotidyltransferase</keyword>
<evidence type="ECO:0000313" key="5">
    <source>
        <dbReference type="Proteomes" id="UP000572817"/>
    </source>
</evidence>
<accession>A0A8H4J0B3</accession>
<dbReference type="InterPro" id="IPR057596">
    <property type="entry name" value="RDRP_core"/>
</dbReference>
<dbReference type="InterPro" id="IPR058751">
    <property type="entry name" value="RDRP_helical"/>
</dbReference>
<dbReference type="Proteomes" id="UP000572817">
    <property type="component" value="Unassembled WGS sequence"/>
</dbReference>
<feature type="region of interest" description="Disordered" evidence="1">
    <location>
        <begin position="1355"/>
        <end position="1397"/>
    </location>
</feature>
<dbReference type="Pfam" id="PF26252">
    <property type="entry name" value="RdRP_helical"/>
    <property type="match status" value="1"/>
</dbReference>
<dbReference type="GO" id="GO:0003968">
    <property type="term" value="F:RNA-directed RNA polymerase activity"/>
    <property type="evidence" value="ECO:0007669"/>
    <property type="project" value="UniProtKB-KW"/>
</dbReference>
<feature type="region of interest" description="Disordered" evidence="1">
    <location>
        <begin position="1521"/>
        <end position="1540"/>
    </location>
</feature>
<sequence>MNSDYYHRRTNSASGNYLHYQSHNMPPRRTESESILPDGPTLLPPPPGYVPPHMRSRMRNDQWKKWQEVKIKIQGLPRSVTTLDIYKMLKGEGEITRIDIDRNPGAIGRAWVTFSPPPHRAVWSEEWRFPNAMRPLIMDLCQQQQYFKTSPVNPNKIYPETMAISVDSVEFGIMYSESAMMVMEKASSKKGLSVNLALDLRRCEISVRFPLAMFDDEKNLLVDAQLRFYVPFQHLREIYEEQHGSIRAIIIPLEGPPRFFRKVQDFEQTHSTDRLWTEWKLWRRQTDITHLPSLLKTAPTALRKKNAIIDIGRWTTYRLEFNITEADMAAYHQICDALTDWNINIVRHKPTTILKMEPTVLWDIVDAPVSSPRNSASPLYLLNQPVKLDFEVRYQLEACLSNNILNEHNITREFVERLAQMEKNTAKSILEVAMDRKQRFYEPMDIFRLPLGKKAIPKELPAHCVYSRAANITPSTVTFSSPTMEISNRVIRDNMKFSDRFLRVKFTDEKPKGRLGGTEGDTDIQIFNRVWRTLRNGIMIGDRHYEFLAFGNSQFREHGAYFFAPVEDDPIEENNRTSSDIRMCMGEFDEIYEVARYASRMGQCFSTTRAVTTVVADVSGREDIVRNGYTFTDGVGKISLDLAQHIAQEFGHPNAFEDPPSVFQFRLGGCKGVLAVSPELKGNQIHVRRSQDKFPAPYYSGLEIIKWSKFATATLNRQLIIVLDSLGIPGTVFMEKLEEQLLDLTKAMTSEDMALSLLQRFVDCNQMTLTLANMILNGFMSVKEPFLMSVLYLWKTWSIKYLKEKAKLFVGDGAFLLGCVDETACLHGHFYSEQNGENLKTKILPEIFVQVSDMDHHGRYKVIEGVCIVARNPSLHPGDIRVVRAVNKPELHHLKNVVVFSQTGDRDVPNMCSGGDLDGDDYLVIWDEELIPRIVNYDSMDFTLPEKVTVEEVTMEHIANFFVEYIKNDSLGKIANAHLAAADYEDEGVMSERCLELARIHSTAVDYPKSGVAAKMDNDLRPKKYPHFMQNEHRPKDRTYVSKKILGQLYDAVEEVDFDPLYDAPFDSRILNAYTVEPAVLDRARDLKELYDNAIRRLMAQHNIKTEFEVWSTFILKHNNEIRDYELQEDFGRIWEGLREHFQKLCYEEAAGGFKEDLHSSDDKAARSALQETGRAFKNLGPFVAAMYTVTAQEMQAAVGRTSQTMVVAGRTVRQKMSSETMPLMSFPWIFSHQLGIIATGFQDRPEGLTIHPQVQKKQHAPNKTKLISAAQGGWTREDELFVDGGLVKHGDLLDIFHNSDKGKGQQRKEHTATGRDTLRDVSQMPTEPTAPTRSVDTTLSKVMKELEDLQIFPKVTKPDKSATSVATQEQKKPKPQEQAVHATAQPNNKCVIDTDDPEGLYRDDGPYPAESYKLSYFTANLIYTGSIKNQKTPFFNGTEAKTTGTEPAHHSTTTEGAASPAKKEERDADYLRTVLADPTAKSTEELLLRSPPPSIASTPASEEQRASLPIPPLAHYSREGTPASFFSQPSVEKDESDDDVPLVAVDELSEVDTRRILGRGRAAARGRGVGSMLPSVAEVEHEERKLEMEVQGGKEQAGSGAGTNGVVVNGMAKSGVEDGSEGEGEEVVLLKRKGKTSWDLLKRFA</sequence>
<feature type="region of interest" description="Disordered" evidence="1">
    <location>
        <begin position="1"/>
        <end position="40"/>
    </location>
</feature>
<feature type="region of interest" description="Disordered" evidence="1">
    <location>
        <begin position="1298"/>
        <end position="1336"/>
    </location>
</feature>
<feature type="compositionally biased region" description="Polar residues" evidence="1">
    <location>
        <begin position="1324"/>
        <end position="1336"/>
    </location>
</feature>
<dbReference type="EMBL" id="WWBZ02000016">
    <property type="protein sequence ID" value="KAF4309833.1"/>
    <property type="molecule type" value="Genomic_DNA"/>
</dbReference>
<feature type="compositionally biased region" description="Polar residues" evidence="1">
    <location>
        <begin position="11"/>
        <end position="24"/>
    </location>
</feature>
<evidence type="ECO:0000256" key="1">
    <source>
        <dbReference type="SAM" id="MobiDB-lite"/>
    </source>
</evidence>
<keyword evidence="5" id="KW-1185">Reference proteome</keyword>
<dbReference type="PANTHER" id="PTHR23079">
    <property type="entry name" value="RNA-DEPENDENT RNA POLYMERASE"/>
    <property type="match status" value="1"/>
</dbReference>
<evidence type="ECO:0000313" key="4">
    <source>
        <dbReference type="EMBL" id="KAF4309833.1"/>
    </source>
</evidence>
<name>A0A8H4J0B3_9PEZI</name>
<dbReference type="GO" id="GO:0003723">
    <property type="term" value="F:RNA binding"/>
    <property type="evidence" value="ECO:0007669"/>
    <property type="project" value="UniProtKB-KW"/>
</dbReference>
<dbReference type="SUPFAM" id="SSF54928">
    <property type="entry name" value="RNA-binding domain, RBD"/>
    <property type="match status" value="1"/>
</dbReference>
<keyword evidence="4" id="KW-0808">Transferase</keyword>
<keyword evidence="4" id="KW-0696">RNA-directed RNA polymerase</keyword>
<feature type="compositionally biased region" description="Basic and acidic residues" evidence="1">
    <location>
        <begin position="1298"/>
        <end position="1320"/>
    </location>
</feature>
<protein>
    <submittedName>
        <fullName evidence="4">RNA-dependent RNA polymerase eukaryotic-type</fullName>
    </submittedName>
</protein>
<dbReference type="GO" id="GO:0030422">
    <property type="term" value="P:siRNA processing"/>
    <property type="evidence" value="ECO:0007669"/>
    <property type="project" value="TreeGrafter"/>
</dbReference>
<comment type="caution">
    <text evidence="4">The sequence shown here is derived from an EMBL/GenBank/DDBJ whole genome shotgun (WGS) entry which is preliminary data.</text>
</comment>
<feature type="compositionally biased region" description="Polar residues" evidence="1">
    <location>
        <begin position="1438"/>
        <end position="1457"/>
    </location>
</feature>
<dbReference type="PANTHER" id="PTHR23079:SF55">
    <property type="entry name" value="RNA-DIRECTED RNA POLYMERASE"/>
    <property type="match status" value="1"/>
</dbReference>
<dbReference type="GO" id="GO:0031380">
    <property type="term" value="C:nuclear RNA-directed RNA polymerase complex"/>
    <property type="evidence" value="ECO:0007669"/>
    <property type="project" value="TreeGrafter"/>
</dbReference>
<organism evidence="4 5">
    <name type="scientific">Botryosphaeria dothidea</name>
    <dbReference type="NCBI Taxonomy" id="55169"/>
    <lineage>
        <taxon>Eukaryota</taxon>
        <taxon>Fungi</taxon>
        <taxon>Dikarya</taxon>
        <taxon>Ascomycota</taxon>
        <taxon>Pezizomycotina</taxon>
        <taxon>Dothideomycetes</taxon>
        <taxon>Dothideomycetes incertae sedis</taxon>
        <taxon>Botryosphaeriales</taxon>
        <taxon>Botryosphaeriaceae</taxon>
        <taxon>Botryosphaeria</taxon>
    </lineage>
</organism>
<dbReference type="Pfam" id="PF05183">
    <property type="entry name" value="RdRP"/>
    <property type="match status" value="1"/>
</dbReference>
<gene>
    <name evidence="4" type="ORF">GTA08_BOTSDO02087</name>
</gene>
<feature type="domain" description="RDRP helical" evidence="3">
    <location>
        <begin position="386"/>
        <end position="445"/>
    </location>
</feature>
<feature type="domain" description="RDRP core" evidence="2">
    <location>
        <begin position="472"/>
        <end position="1053"/>
    </location>
</feature>
<feature type="region of interest" description="Disordered" evidence="1">
    <location>
        <begin position="1438"/>
        <end position="1467"/>
    </location>
</feature>
<feature type="region of interest" description="Disordered" evidence="1">
    <location>
        <begin position="1589"/>
        <end position="1626"/>
    </location>
</feature>
<proteinExistence type="predicted"/>
<evidence type="ECO:0000259" key="3">
    <source>
        <dbReference type="Pfam" id="PF26252"/>
    </source>
</evidence>
<reference evidence="4" key="1">
    <citation type="submission" date="2020-04" db="EMBL/GenBank/DDBJ databases">
        <title>Genome Assembly and Annotation of Botryosphaeria dothidea sdau 11-99, a Latent Pathogen of Apple Fruit Ring Rot in China.</title>
        <authorList>
            <person name="Yu C."/>
            <person name="Diao Y."/>
            <person name="Lu Q."/>
            <person name="Zhao J."/>
            <person name="Cui S."/>
            <person name="Peng C."/>
            <person name="He B."/>
            <person name="Liu H."/>
        </authorList>
    </citation>
    <scope>NUCLEOTIDE SEQUENCE [LARGE SCALE GENOMIC DNA]</scope>
    <source>
        <strain evidence="4">Sdau11-99</strain>
    </source>
</reference>
<feature type="region of interest" description="Disordered" evidence="1">
    <location>
        <begin position="1483"/>
        <end position="1506"/>
    </location>
</feature>
<dbReference type="CDD" id="cd00590">
    <property type="entry name" value="RRM_SF"/>
    <property type="match status" value="1"/>
</dbReference>
<dbReference type="InterPro" id="IPR007855">
    <property type="entry name" value="RDRP"/>
</dbReference>
<evidence type="ECO:0000259" key="2">
    <source>
        <dbReference type="Pfam" id="PF05183"/>
    </source>
</evidence>
<dbReference type="InterPro" id="IPR035979">
    <property type="entry name" value="RBD_domain_sf"/>
</dbReference>